<proteinExistence type="predicted"/>
<accession>A0ABZ1J1Z6</accession>
<feature type="compositionally biased region" description="Gly residues" evidence="1">
    <location>
        <begin position="236"/>
        <end position="248"/>
    </location>
</feature>
<evidence type="ECO:0000313" key="2">
    <source>
        <dbReference type="EMBL" id="WTO84801.1"/>
    </source>
</evidence>
<feature type="compositionally biased region" description="Basic and acidic residues" evidence="1">
    <location>
        <begin position="154"/>
        <end position="169"/>
    </location>
</feature>
<dbReference type="EMBL" id="CP108125">
    <property type="protein sequence ID" value="WTO84801.1"/>
    <property type="molecule type" value="Genomic_DNA"/>
</dbReference>
<feature type="region of interest" description="Disordered" evidence="1">
    <location>
        <begin position="210"/>
        <end position="283"/>
    </location>
</feature>
<feature type="compositionally biased region" description="Low complexity" evidence="1">
    <location>
        <begin position="256"/>
        <end position="275"/>
    </location>
</feature>
<dbReference type="Proteomes" id="UP001622690">
    <property type="component" value="Chromosome"/>
</dbReference>
<feature type="compositionally biased region" description="Low complexity" evidence="1">
    <location>
        <begin position="210"/>
        <end position="235"/>
    </location>
</feature>
<sequence>MGERQSGGATPGRRRTHPDRMTARHSSAPQAVLDDAALEELLSAAVLRGHRPDAAGEQRAVAAFRAARAEGAHRARTRRRDDWRPRQRRRLAISARATLSLLLASLTLGGVAVAAINASGPTEAAEERRTSPSESASRRSAASPAPPSTAPRTTRPDHPGNARDTEAKCRAYGKVAGRGQALESTAWQRLVEAAGGEDEVAAYCADRLATAPARPSGSPGSNPGQGTPGTPATGKGQDGTGSGEGGPGQSAENDANDANGANDADGANGANDGNARNSGKNKG</sequence>
<evidence type="ECO:0000313" key="3">
    <source>
        <dbReference type="Proteomes" id="UP001622690"/>
    </source>
</evidence>
<keyword evidence="3" id="KW-1185">Reference proteome</keyword>
<feature type="region of interest" description="Disordered" evidence="1">
    <location>
        <begin position="119"/>
        <end position="184"/>
    </location>
</feature>
<reference evidence="2 3" key="1">
    <citation type="submission" date="2022-10" db="EMBL/GenBank/DDBJ databases">
        <title>The complete genomes of actinobacterial strains from the NBC collection.</title>
        <authorList>
            <person name="Joergensen T.S."/>
            <person name="Alvarez Arevalo M."/>
            <person name="Sterndorff E.B."/>
            <person name="Faurdal D."/>
            <person name="Vuksanovic O."/>
            <person name="Mourched A.-S."/>
            <person name="Charusanti P."/>
            <person name="Shaw S."/>
            <person name="Blin K."/>
            <person name="Weber T."/>
        </authorList>
    </citation>
    <scope>NUCLEOTIDE SEQUENCE [LARGE SCALE GENOMIC DNA]</scope>
    <source>
        <strain evidence="2 3">NBC_00206</strain>
    </source>
</reference>
<name>A0ABZ1J1Z6_9ACTN</name>
<feature type="compositionally biased region" description="Low complexity" evidence="1">
    <location>
        <begin position="132"/>
        <end position="143"/>
    </location>
</feature>
<gene>
    <name evidence="2" type="ORF">OHU27_21225</name>
</gene>
<dbReference type="RefSeq" id="WP_406258442.1">
    <property type="nucleotide sequence ID" value="NZ_CP108125.1"/>
</dbReference>
<organism evidence="2 3">
    <name type="scientific">Streptomyces nigra</name>
    <dbReference type="NCBI Taxonomy" id="1827580"/>
    <lineage>
        <taxon>Bacteria</taxon>
        <taxon>Bacillati</taxon>
        <taxon>Actinomycetota</taxon>
        <taxon>Actinomycetes</taxon>
        <taxon>Kitasatosporales</taxon>
        <taxon>Streptomycetaceae</taxon>
        <taxon>Streptomyces</taxon>
    </lineage>
</organism>
<feature type="region of interest" description="Disordered" evidence="1">
    <location>
        <begin position="1"/>
        <end position="29"/>
    </location>
</feature>
<protein>
    <submittedName>
        <fullName evidence="2">Uncharacterized protein</fullName>
    </submittedName>
</protein>
<evidence type="ECO:0000256" key="1">
    <source>
        <dbReference type="SAM" id="MobiDB-lite"/>
    </source>
</evidence>